<sequence length="88" mass="10116">MAVLGFRTTNYAVCIYVHGTQRIANIASEYHEPVKQYAAEKYTIEHYATEHNRTKQLDIALANGYITVAEYEETIAYMDPPLEMLIED</sequence>
<keyword evidence="1" id="KW-0255">Endonuclease</keyword>
<name>A0ABV2KDN3_SPOPS</name>
<protein>
    <submittedName>
        <fullName evidence="1">Holliday junction resolvasome RuvABC endonuclease subunit</fullName>
    </submittedName>
</protein>
<evidence type="ECO:0000313" key="1">
    <source>
        <dbReference type="EMBL" id="MET3658178.1"/>
    </source>
</evidence>
<dbReference type="EMBL" id="JBEPME010000005">
    <property type="protein sequence ID" value="MET3658178.1"/>
    <property type="molecule type" value="Genomic_DNA"/>
</dbReference>
<reference evidence="1 2" key="1">
    <citation type="submission" date="2024-06" db="EMBL/GenBank/DDBJ databases">
        <title>Sorghum-associated microbial communities from plants grown in Nebraska, USA.</title>
        <authorList>
            <person name="Schachtman D."/>
        </authorList>
    </citation>
    <scope>NUCLEOTIDE SEQUENCE [LARGE SCALE GENOMIC DNA]</scope>
    <source>
        <strain evidence="1 2">1288</strain>
    </source>
</reference>
<dbReference type="Proteomes" id="UP001549104">
    <property type="component" value="Unassembled WGS sequence"/>
</dbReference>
<organism evidence="1 2">
    <name type="scientific">Sporosarcina psychrophila</name>
    <name type="common">Bacillus psychrophilus</name>
    <dbReference type="NCBI Taxonomy" id="1476"/>
    <lineage>
        <taxon>Bacteria</taxon>
        <taxon>Bacillati</taxon>
        <taxon>Bacillota</taxon>
        <taxon>Bacilli</taxon>
        <taxon>Bacillales</taxon>
        <taxon>Caryophanaceae</taxon>
        <taxon>Sporosarcina</taxon>
    </lineage>
</organism>
<gene>
    <name evidence="1" type="ORF">ABIC55_003295</name>
</gene>
<dbReference type="GO" id="GO:0004519">
    <property type="term" value="F:endonuclease activity"/>
    <property type="evidence" value="ECO:0007669"/>
    <property type="project" value="UniProtKB-KW"/>
</dbReference>
<comment type="caution">
    <text evidence="1">The sequence shown here is derived from an EMBL/GenBank/DDBJ whole genome shotgun (WGS) entry which is preliminary data.</text>
</comment>
<proteinExistence type="predicted"/>
<keyword evidence="1" id="KW-0378">Hydrolase</keyword>
<evidence type="ECO:0000313" key="2">
    <source>
        <dbReference type="Proteomes" id="UP001549104"/>
    </source>
</evidence>
<dbReference type="RefSeq" id="WP_354313865.1">
    <property type="nucleotide sequence ID" value="NZ_JBEPME010000005.1"/>
</dbReference>
<keyword evidence="1" id="KW-0540">Nuclease</keyword>
<accession>A0ABV2KDN3</accession>
<keyword evidence="2" id="KW-1185">Reference proteome</keyword>